<comment type="caution">
    <text evidence="1">The sequence shown here is derived from an EMBL/GenBank/DDBJ whole genome shotgun (WGS) entry which is preliminary data.</text>
</comment>
<accession>A0ABP0JEP3</accession>
<feature type="non-terminal residue" evidence="1">
    <location>
        <position position="1"/>
    </location>
</feature>
<organism evidence="1 2">
    <name type="scientific">Durusdinium trenchii</name>
    <dbReference type="NCBI Taxonomy" id="1381693"/>
    <lineage>
        <taxon>Eukaryota</taxon>
        <taxon>Sar</taxon>
        <taxon>Alveolata</taxon>
        <taxon>Dinophyceae</taxon>
        <taxon>Suessiales</taxon>
        <taxon>Symbiodiniaceae</taxon>
        <taxon>Durusdinium</taxon>
    </lineage>
</organism>
<proteinExistence type="predicted"/>
<sequence>HTLLKVRLARGCRLLFSLFIPMGLQPLSESAVQKAAEKGGYIDKGDLLLLSIQSKAQQILESCSHSDKSTSGSSPRHEDEELAWNPLGLEPWSLVQEQRDEGEKPELLWNPLGLKGVSKEAKAEPAFLSKPPGLEEVEGHEASFLWSRSTTAGTESSDEALVSDINMVLQMLQTGKCGPPSDLGKQRRSLGSTSSLPPLRGSPFWPQPTGGLFPLALGQAHFCPWCGSARMMFHQFCPYCGVSYPDTTGSDRSMKSFVAFGKDM</sequence>
<reference evidence="1 2" key="1">
    <citation type="submission" date="2024-02" db="EMBL/GenBank/DDBJ databases">
        <authorList>
            <person name="Chen Y."/>
            <person name="Shah S."/>
            <person name="Dougan E. K."/>
            <person name="Thang M."/>
            <person name="Chan C."/>
        </authorList>
    </citation>
    <scope>NUCLEOTIDE SEQUENCE [LARGE SCALE GENOMIC DNA]</scope>
</reference>
<keyword evidence="2" id="KW-1185">Reference proteome</keyword>
<protein>
    <submittedName>
        <fullName evidence="1">Uncharacterized protein</fullName>
    </submittedName>
</protein>
<evidence type="ECO:0000313" key="2">
    <source>
        <dbReference type="Proteomes" id="UP001642464"/>
    </source>
</evidence>
<dbReference type="Proteomes" id="UP001642464">
    <property type="component" value="Unassembled WGS sequence"/>
</dbReference>
<dbReference type="EMBL" id="CAXAMM010006947">
    <property type="protein sequence ID" value="CAK9012818.1"/>
    <property type="molecule type" value="Genomic_DNA"/>
</dbReference>
<evidence type="ECO:0000313" key="1">
    <source>
        <dbReference type="EMBL" id="CAK9012818.1"/>
    </source>
</evidence>
<gene>
    <name evidence="1" type="ORF">SCF082_LOCUS11667</name>
</gene>
<name>A0ABP0JEP3_9DINO</name>